<evidence type="ECO:0000259" key="1">
    <source>
        <dbReference type="Pfam" id="PF08241"/>
    </source>
</evidence>
<dbReference type="Gene3D" id="3.40.50.150">
    <property type="entry name" value="Vaccinia Virus protein VP39"/>
    <property type="match status" value="1"/>
</dbReference>
<dbReference type="InterPro" id="IPR029063">
    <property type="entry name" value="SAM-dependent_MTases_sf"/>
</dbReference>
<dbReference type="InterPro" id="IPR013216">
    <property type="entry name" value="Methyltransf_11"/>
</dbReference>
<sequence length="215" mass="25591">MVSSKRFHEILNQVPADYYDQGVKTNLFQKYWHQKKWRTLKKFLKESAKGSFLDIGCADGTTTFQIYKNFPNLKITGLDYYRKAIEFARRTKPQIKFVIADVHKLPFPNRSFDIVSAIETLEHVQNPHEALAEIKRVLKPGGFLIIVQDTNSLLFRSIWWLWTRWKGSVWKNSHINCMESKKLFRVLRKSGFKIEHFEYTNLKMEVFIKAQKHKY</sequence>
<organism evidence="2 3">
    <name type="scientific">Candidatus Curtissbacteria bacterium RIFOXYA1_FULL_41_14</name>
    <dbReference type="NCBI Taxonomy" id="1797737"/>
    <lineage>
        <taxon>Bacteria</taxon>
        <taxon>Candidatus Curtissiibacteriota</taxon>
    </lineage>
</organism>
<name>A0A1F5HAL5_9BACT</name>
<dbReference type="PANTHER" id="PTHR43861">
    <property type="entry name" value="TRANS-ACONITATE 2-METHYLTRANSFERASE-RELATED"/>
    <property type="match status" value="1"/>
</dbReference>
<dbReference type="AlphaFoldDB" id="A0A1F5HAL5"/>
<gene>
    <name evidence="2" type="ORF">A2196_00665</name>
</gene>
<proteinExistence type="predicted"/>
<protein>
    <recommendedName>
        <fullName evidence="1">Methyltransferase type 11 domain-containing protein</fullName>
    </recommendedName>
</protein>
<dbReference type="CDD" id="cd02440">
    <property type="entry name" value="AdoMet_MTases"/>
    <property type="match status" value="1"/>
</dbReference>
<dbReference type="Proteomes" id="UP000176751">
    <property type="component" value="Unassembled WGS sequence"/>
</dbReference>
<reference evidence="2 3" key="1">
    <citation type="journal article" date="2016" name="Nat. Commun.">
        <title>Thousands of microbial genomes shed light on interconnected biogeochemical processes in an aquifer system.</title>
        <authorList>
            <person name="Anantharaman K."/>
            <person name="Brown C.T."/>
            <person name="Hug L.A."/>
            <person name="Sharon I."/>
            <person name="Castelle C.J."/>
            <person name="Probst A.J."/>
            <person name="Thomas B.C."/>
            <person name="Singh A."/>
            <person name="Wilkins M.J."/>
            <person name="Karaoz U."/>
            <person name="Brodie E.L."/>
            <person name="Williams K.H."/>
            <person name="Hubbard S.S."/>
            <person name="Banfield J.F."/>
        </authorList>
    </citation>
    <scope>NUCLEOTIDE SEQUENCE [LARGE SCALE GENOMIC DNA]</scope>
</reference>
<comment type="caution">
    <text evidence="2">The sequence shown here is derived from an EMBL/GenBank/DDBJ whole genome shotgun (WGS) entry which is preliminary data.</text>
</comment>
<evidence type="ECO:0000313" key="3">
    <source>
        <dbReference type="Proteomes" id="UP000176751"/>
    </source>
</evidence>
<dbReference type="SUPFAM" id="SSF53335">
    <property type="entry name" value="S-adenosyl-L-methionine-dependent methyltransferases"/>
    <property type="match status" value="1"/>
</dbReference>
<accession>A0A1F5HAL5</accession>
<dbReference type="PANTHER" id="PTHR43861:SF6">
    <property type="entry name" value="METHYLTRANSFERASE TYPE 11"/>
    <property type="match status" value="1"/>
</dbReference>
<dbReference type="STRING" id="1797737.A2196_00665"/>
<dbReference type="EMBL" id="MFCA01000029">
    <property type="protein sequence ID" value="OGE01207.1"/>
    <property type="molecule type" value="Genomic_DNA"/>
</dbReference>
<feature type="domain" description="Methyltransferase type 11" evidence="1">
    <location>
        <begin position="53"/>
        <end position="146"/>
    </location>
</feature>
<dbReference type="GO" id="GO:0008757">
    <property type="term" value="F:S-adenosylmethionine-dependent methyltransferase activity"/>
    <property type="evidence" value="ECO:0007669"/>
    <property type="project" value="InterPro"/>
</dbReference>
<dbReference type="Pfam" id="PF08241">
    <property type="entry name" value="Methyltransf_11"/>
    <property type="match status" value="1"/>
</dbReference>
<evidence type="ECO:0000313" key="2">
    <source>
        <dbReference type="EMBL" id="OGE01207.1"/>
    </source>
</evidence>